<gene>
    <name evidence="2" type="ORF">GCM10009804_16410</name>
</gene>
<dbReference type="SUPFAM" id="SSF53474">
    <property type="entry name" value="alpha/beta-Hydrolases"/>
    <property type="match status" value="1"/>
</dbReference>
<evidence type="ECO:0000313" key="2">
    <source>
        <dbReference type="EMBL" id="GAA1560346.1"/>
    </source>
</evidence>
<proteinExistence type="predicted"/>
<dbReference type="EMBL" id="BAAAPH010000004">
    <property type="protein sequence ID" value="GAA1560346.1"/>
    <property type="molecule type" value="Genomic_DNA"/>
</dbReference>
<sequence>MANLKQSELELDGKQIQYLEGGAGEPLVFLHAVGGSVPGAPFLEQLADNFHVYAPSAPGFDGSTGAVDSIVEAADVFAAFVKQVTDQPVQLVGESFGAVSALWLAARHQELVRNLVAVAPFAFLKPGPPPQPLPPKELALRNFGPTPAVPEGFFTPEAGQQRARNAAQGVPLLKGNDPEEFRAALGKIEAPTLVLWSTDDQQVPPALATIYQETIPTCSATFLPDSAHSLTLSATERFVPLVTDFLATGELFVASVPGESR</sequence>
<dbReference type="Proteomes" id="UP001501705">
    <property type="component" value="Unassembled WGS sequence"/>
</dbReference>
<dbReference type="Gene3D" id="3.40.50.1820">
    <property type="entry name" value="alpha/beta hydrolase"/>
    <property type="match status" value="1"/>
</dbReference>
<dbReference type="PANTHER" id="PTHR43798:SF33">
    <property type="entry name" value="HYDROLASE, PUTATIVE (AFU_ORTHOLOGUE AFUA_2G14860)-RELATED"/>
    <property type="match status" value="1"/>
</dbReference>
<evidence type="ECO:0000313" key="3">
    <source>
        <dbReference type="Proteomes" id="UP001501705"/>
    </source>
</evidence>
<dbReference type="InterPro" id="IPR029058">
    <property type="entry name" value="AB_hydrolase_fold"/>
</dbReference>
<organism evidence="2 3">
    <name type="scientific">Kribbella hippodromi</name>
    <dbReference type="NCBI Taxonomy" id="434347"/>
    <lineage>
        <taxon>Bacteria</taxon>
        <taxon>Bacillati</taxon>
        <taxon>Actinomycetota</taxon>
        <taxon>Actinomycetes</taxon>
        <taxon>Propionibacteriales</taxon>
        <taxon>Kribbellaceae</taxon>
        <taxon>Kribbella</taxon>
    </lineage>
</organism>
<dbReference type="Pfam" id="PF12697">
    <property type="entry name" value="Abhydrolase_6"/>
    <property type="match status" value="1"/>
</dbReference>
<protein>
    <submittedName>
        <fullName evidence="2">Alpha/beta hydrolase</fullName>
    </submittedName>
</protein>
<feature type="domain" description="AB hydrolase-1" evidence="1">
    <location>
        <begin position="27"/>
        <end position="239"/>
    </location>
</feature>
<dbReference type="GO" id="GO:0016787">
    <property type="term" value="F:hydrolase activity"/>
    <property type="evidence" value="ECO:0007669"/>
    <property type="project" value="UniProtKB-KW"/>
</dbReference>
<keyword evidence="2" id="KW-0378">Hydrolase</keyword>
<dbReference type="InterPro" id="IPR050266">
    <property type="entry name" value="AB_hydrolase_sf"/>
</dbReference>
<dbReference type="RefSeq" id="WP_344232765.1">
    <property type="nucleotide sequence ID" value="NZ_BAAAPH010000004.1"/>
</dbReference>
<comment type="caution">
    <text evidence="2">The sequence shown here is derived from an EMBL/GenBank/DDBJ whole genome shotgun (WGS) entry which is preliminary data.</text>
</comment>
<evidence type="ECO:0000259" key="1">
    <source>
        <dbReference type="Pfam" id="PF12697"/>
    </source>
</evidence>
<keyword evidence="3" id="KW-1185">Reference proteome</keyword>
<dbReference type="PANTHER" id="PTHR43798">
    <property type="entry name" value="MONOACYLGLYCEROL LIPASE"/>
    <property type="match status" value="1"/>
</dbReference>
<accession>A0ABP4NE64</accession>
<dbReference type="InterPro" id="IPR000073">
    <property type="entry name" value="AB_hydrolase_1"/>
</dbReference>
<reference evidence="3" key="1">
    <citation type="journal article" date="2019" name="Int. J. Syst. Evol. Microbiol.">
        <title>The Global Catalogue of Microorganisms (GCM) 10K type strain sequencing project: providing services to taxonomists for standard genome sequencing and annotation.</title>
        <authorList>
            <consortium name="The Broad Institute Genomics Platform"/>
            <consortium name="The Broad Institute Genome Sequencing Center for Infectious Disease"/>
            <person name="Wu L."/>
            <person name="Ma J."/>
        </authorList>
    </citation>
    <scope>NUCLEOTIDE SEQUENCE [LARGE SCALE GENOMIC DNA]</scope>
    <source>
        <strain evidence="3">JCM 15572</strain>
    </source>
</reference>
<name>A0ABP4NE64_9ACTN</name>